<name>A0A0F4QL57_9GAMM</name>
<dbReference type="RefSeq" id="WP_046005964.1">
    <property type="nucleotide sequence ID" value="NZ_JXYA01000038.1"/>
</dbReference>
<organism evidence="2 3">
    <name type="scientific">Pseudoalteromonas rubra</name>
    <dbReference type="NCBI Taxonomy" id="43658"/>
    <lineage>
        <taxon>Bacteria</taxon>
        <taxon>Pseudomonadati</taxon>
        <taxon>Pseudomonadota</taxon>
        <taxon>Gammaproteobacteria</taxon>
        <taxon>Alteromonadales</taxon>
        <taxon>Pseudoalteromonadaceae</taxon>
        <taxon>Pseudoalteromonas</taxon>
    </lineage>
</organism>
<sequence length="155" mass="17559">MLNKGDMNRFIDTRELKVLIFIPLLVYFFYAIAEVFFWIAVFDFMYTNNFTEAEMDEAIISSPLVIGGLLLIIGFFNTLTAYLVAGYLKGTFLKSAVLTIIVVEVIDLLVIYVLPSDDSVFPLWRDMVFFAVGWGAIVLGAWAACCKRERQAKLS</sequence>
<feature type="transmembrane region" description="Helical" evidence="1">
    <location>
        <begin position="60"/>
        <end position="84"/>
    </location>
</feature>
<dbReference type="PATRIC" id="fig|43658.5.peg.3360"/>
<evidence type="ECO:0000256" key="1">
    <source>
        <dbReference type="SAM" id="Phobius"/>
    </source>
</evidence>
<proteinExistence type="predicted"/>
<evidence type="ECO:0008006" key="4">
    <source>
        <dbReference type="Google" id="ProtNLM"/>
    </source>
</evidence>
<accession>A0A0F4QL57</accession>
<keyword evidence="3" id="KW-1185">Reference proteome</keyword>
<keyword evidence="1" id="KW-0812">Transmembrane</keyword>
<reference evidence="2 3" key="1">
    <citation type="journal article" date="2015" name="BMC Genomics">
        <title>Genome mining reveals unlocked bioactive potential of marine Gram-negative bacteria.</title>
        <authorList>
            <person name="Machado H."/>
            <person name="Sonnenschein E.C."/>
            <person name="Melchiorsen J."/>
            <person name="Gram L."/>
        </authorList>
    </citation>
    <scope>NUCLEOTIDE SEQUENCE [LARGE SCALE GENOMIC DNA]</scope>
    <source>
        <strain evidence="2 3">S2471</strain>
    </source>
</reference>
<gene>
    <name evidence="2" type="ORF">TW77_15900</name>
</gene>
<evidence type="ECO:0000313" key="3">
    <source>
        <dbReference type="Proteomes" id="UP000033452"/>
    </source>
</evidence>
<evidence type="ECO:0000313" key="2">
    <source>
        <dbReference type="EMBL" id="KJZ07402.1"/>
    </source>
</evidence>
<dbReference type="AlphaFoldDB" id="A0A0F4QL57"/>
<dbReference type="EMBL" id="JXYA01000038">
    <property type="protein sequence ID" value="KJZ07402.1"/>
    <property type="molecule type" value="Genomic_DNA"/>
</dbReference>
<dbReference type="OrthoDB" id="6291681at2"/>
<feature type="transmembrane region" description="Helical" evidence="1">
    <location>
        <begin position="96"/>
        <end position="115"/>
    </location>
</feature>
<keyword evidence="1" id="KW-0472">Membrane</keyword>
<keyword evidence="1" id="KW-1133">Transmembrane helix</keyword>
<feature type="transmembrane region" description="Helical" evidence="1">
    <location>
        <begin position="127"/>
        <end position="145"/>
    </location>
</feature>
<dbReference type="Proteomes" id="UP000033452">
    <property type="component" value="Unassembled WGS sequence"/>
</dbReference>
<comment type="caution">
    <text evidence="2">The sequence shown here is derived from an EMBL/GenBank/DDBJ whole genome shotgun (WGS) entry which is preliminary data.</text>
</comment>
<feature type="transmembrane region" description="Helical" evidence="1">
    <location>
        <begin position="20"/>
        <end position="40"/>
    </location>
</feature>
<protein>
    <recommendedName>
        <fullName evidence="4">DUF2569 domain-containing protein</fullName>
    </recommendedName>
</protein>